<sequence>MHQALRLRVLRAVFFSIVSCTALSGCLSMKSYVDPALPVVTKADLPAVERPQPAQVLFEFRTKGNPNAKATETMRPRVLSAITESGMFSSVSTTPDGMQAGVLKVVIDNVPITDNAAAKGFGTGLTFGLIGSMASDGYVCQATYTMNDRTTETVVRHAMHTTVGNHSGPEGLRPMQMQEAVNTVVDQLVLNALNNLSKQDAFEQE</sequence>
<dbReference type="Proteomes" id="UP000249447">
    <property type="component" value="Chromosome"/>
</dbReference>
<dbReference type="PROSITE" id="PS51257">
    <property type="entry name" value="PROKAR_LIPOPROTEIN"/>
    <property type="match status" value="1"/>
</dbReference>
<dbReference type="KEGG" id="lmb:C9I47_1894"/>
<proteinExistence type="predicted"/>
<dbReference type="AlphaFoldDB" id="A0A2U9T4Z1"/>
<dbReference type="OrthoDB" id="6706726at2"/>
<evidence type="ECO:0008006" key="3">
    <source>
        <dbReference type="Google" id="ProtNLM"/>
    </source>
</evidence>
<gene>
    <name evidence="1" type="ORF">C9I47_1894</name>
</gene>
<reference evidence="1 2" key="1">
    <citation type="submission" date="2018-05" db="EMBL/GenBank/DDBJ databases">
        <title>The complete genome of Lysobacter maris HZ9B, a marine bacterium antagonistic against terrestrial plant pathogens.</title>
        <authorList>
            <person name="Zhang X.-Q."/>
        </authorList>
    </citation>
    <scope>NUCLEOTIDE SEQUENCE [LARGE SCALE GENOMIC DNA]</scope>
    <source>
        <strain evidence="1 2">HZ9B</strain>
    </source>
</reference>
<dbReference type="RefSeq" id="WP_111266675.1">
    <property type="nucleotide sequence ID" value="NZ_CP029843.1"/>
</dbReference>
<organism evidence="1 2">
    <name type="scientific">Marilutibacter maris</name>
    <dbReference type="NCBI Taxonomy" id="1605891"/>
    <lineage>
        <taxon>Bacteria</taxon>
        <taxon>Pseudomonadati</taxon>
        <taxon>Pseudomonadota</taxon>
        <taxon>Gammaproteobacteria</taxon>
        <taxon>Lysobacterales</taxon>
        <taxon>Lysobacteraceae</taxon>
        <taxon>Marilutibacter</taxon>
    </lineage>
</organism>
<accession>A0A2U9T4Z1</accession>
<evidence type="ECO:0000313" key="2">
    <source>
        <dbReference type="Proteomes" id="UP000249447"/>
    </source>
</evidence>
<name>A0A2U9T4Z1_9GAMM</name>
<evidence type="ECO:0000313" key="1">
    <source>
        <dbReference type="EMBL" id="AWV07583.1"/>
    </source>
</evidence>
<dbReference type="EMBL" id="CP029843">
    <property type="protein sequence ID" value="AWV07583.1"/>
    <property type="molecule type" value="Genomic_DNA"/>
</dbReference>
<keyword evidence="2" id="KW-1185">Reference proteome</keyword>
<protein>
    <recommendedName>
        <fullName evidence="3">Lipoprotein</fullName>
    </recommendedName>
</protein>